<dbReference type="InterPro" id="IPR003018">
    <property type="entry name" value="GAF"/>
</dbReference>
<dbReference type="EMBL" id="CADCTX010000051">
    <property type="protein sequence ID" value="CAA9298213.1"/>
    <property type="molecule type" value="Genomic_DNA"/>
</dbReference>
<dbReference type="PANTHER" id="PTHR43155">
    <property type="entry name" value="CYCLIC DI-GMP PHOSPHODIESTERASE PA4108-RELATED"/>
    <property type="match status" value="1"/>
</dbReference>
<feature type="non-terminal residue" evidence="2">
    <location>
        <position position="497"/>
    </location>
</feature>
<feature type="domain" description="HD-GYP" evidence="1">
    <location>
        <begin position="305"/>
        <end position="497"/>
    </location>
</feature>
<dbReference type="InterPro" id="IPR037522">
    <property type="entry name" value="HD_GYP_dom"/>
</dbReference>
<evidence type="ECO:0000259" key="1">
    <source>
        <dbReference type="PROSITE" id="PS51832"/>
    </source>
</evidence>
<proteinExistence type="predicted"/>
<name>A0A6J4K909_9BACT</name>
<dbReference type="SUPFAM" id="SSF55781">
    <property type="entry name" value="GAF domain-like"/>
    <property type="match status" value="1"/>
</dbReference>
<dbReference type="PROSITE" id="PS51832">
    <property type="entry name" value="HD_GYP"/>
    <property type="match status" value="1"/>
</dbReference>
<gene>
    <name evidence="2" type="ORF">AVDCRST_MAG40-184</name>
</gene>
<dbReference type="Gene3D" id="3.30.450.40">
    <property type="match status" value="1"/>
</dbReference>
<dbReference type="Pfam" id="PF01590">
    <property type="entry name" value="GAF"/>
    <property type="match status" value="1"/>
</dbReference>
<dbReference type="AlphaFoldDB" id="A0A6J4K909"/>
<dbReference type="Gene3D" id="1.10.3210.10">
    <property type="entry name" value="Hypothetical protein af1432"/>
    <property type="match status" value="1"/>
</dbReference>
<evidence type="ECO:0000313" key="2">
    <source>
        <dbReference type="EMBL" id="CAA9298213.1"/>
    </source>
</evidence>
<dbReference type="PANTHER" id="PTHR43155:SF2">
    <property type="entry name" value="CYCLIC DI-GMP PHOSPHODIESTERASE PA4108"/>
    <property type="match status" value="1"/>
</dbReference>
<dbReference type="SUPFAM" id="SSF109604">
    <property type="entry name" value="HD-domain/PDEase-like"/>
    <property type="match status" value="1"/>
</dbReference>
<dbReference type="Pfam" id="PF01966">
    <property type="entry name" value="HD"/>
    <property type="match status" value="1"/>
</dbReference>
<reference evidence="2" key="1">
    <citation type="submission" date="2020-02" db="EMBL/GenBank/DDBJ databases">
        <authorList>
            <person name="Meier V. D."/>
        </authorList>
    </citation>
    <scope>NUCLEOTIDE SEQUENCE</scope>
    <source>
        <strain evidence="2">AVDCRST_MAG40</strain>
    </source>
</reference>
<accession>A0A6J4K909</accession>
<organism evidence="2">
    <name type="scientific">uncultured Gemmatimonadaceae bacterium</name>
    <dbReference type="NCBI Taxonomy" id="246130"/>
    <lineage>
        <taxon>Bacteria</taxon>
        <taxon>Pseudomonadati</taxon>
        <taxon>Gemmatimonadota</taxon>
        <taxon>Gemmatimonadia</taxon>
        <taxon>Gemmatimonadales</taxon>
        <taxon>Gemmatimonadaceae</taxon>
        <taxon>environmental samples</taxon>
    </lineage>
</organism>
<sequence>MELRHATVLPPPAELDPARPTVVLVDAALLARSGDATRRWVARAASHAAIVERGAVATAAPCLPASLLSGFLAGDAPAALAAVVLGAALRHATALAAAHTAQTSAAATRQALGDLARAGIALGTERDPGALLATILEQARRIAGCDAGSVYLVERAGPDPAAPRVLQFKLSQNYTLPDLPLASYSVALDHTSVAGHAAVTGEPLVIADVYALPPGARYQINRSFDDRFGYRTRSMLVIPMKSQRDEVVGVLQLINAKRTRDARLATAADVEREVVPFDARALEHVTALAAQAAVSIENTMLHASIERLFDGFVSAAATAVEARDPTTYGHSRRVAQLAVRLAEALDRGLGVGRHRGVRFTRDELLALRYAALLHDFGKVAIREEVLVKEKKLHPAALERVNGRFVYLVQQARLECELAKAALLRAAGAGERDADNVRGEVARLDAARDARVAELDAIAAAVAAANEPTGPAVGAPAPLLERAARSQYRDVSGALQPL</sequence>
<protein>
    <recommendedName>
        <fullName evidence="1">HD-GYP domain-containing protein</fullName>
    </recommendedName>
</protein>
<dbReference type="InterPro" id="IPR006674">
    <property type="entry name" value="HD_domain"/>
</dbReference>
<dbReference type="InterPro" id="IPR029016">
    <property type="entry name" value="GAF-like_dom_sf"/>
</dbReference>
<dbReference type="SMART" id="SM00065">
    <property type="entry name" value="GAF"/>
    <property type="match status" value="1"/>
</dbReference>
<dbReference type="InterPro" id="IPR003607">
    <property type="entry name" value="HD/PDEase_dom"/>
</dbReference>
<dbReference type="SMART" id="SM00471">
    <property type="entry name" value="HDc"/>
    <property type="match status" value="1"/>
</dbReference>